<feature type="transmembrane region" description="Helical" evidence="7">
    <location>
        <begin position="61"/>
        <end position="80"/>
    </location>
</feature>
<feature type="domain" description="TRAP C4-dicarboxylate transport system permease DctM subunit" evidence="8">
    <location>
        <begin position="12"/>
        <end position="421"/>
    </location>
</feature>
<proteinExistence type="inferred from homology"/>
<dbReference type="PANTHER" id="PTHR33362:SF5">
    <property type="entry name" value="C4-DICARBOXYLATE TRAP TRANSPORTER LARGE PERMEASE PROTEIN DCTM"/>
    <property type="match status" value="1"/>
</dbReference>
<dbReference type="PIRSF" id="PIRSF006066">
    <property type="entry name" value="HI0050"/>
    <property type="match status" value="1"/>
</dbReference>
<dbReference type="Proteomes" id="UP000046176">
    <property type="component" value="Unassembled WGS sequence"/>
</dbReference>
<protein>
    <recommendedName>
        <fullName evidence="7">TRAP transporter large permease protein</fullName>
    </recommendedName>
</protein>
<evidence type="ECO:0000259" key="8">
    <source>
        <dbReference type="Pfam" id="PF06808"/>
    </source>
</evidence>
<name>A0A0T7FNQ6_NEOGA</name>
<evidence type="ECO:0000256" key="6">
    <source>
        <dbReference type="ARBA" id="ARBA00023136"/>
    </source>
</evidence>
<evidence type="ECO:0000256" key="4">
    <source>
        <dbReference type="ARBA" id="ARBA00022692"/>
    </source>
</evidence>
<evidence type="ECO:0000256" key="1">
    <source>
        <dbReference type="ARBA" id="ARBA00004429"/>
    </source>
</evidence>
<keyword evidence="3 7" id="KW-0997">Cell inner membrane</keyword>
<evidence type="ECO:0000256" key="2">
    <source>
        <dbReference type="ARBA" id="ARBA00022475"/>
    </source>
</evidence>
<comment type="similarity">
    <text evidence="7">Belongs to the TRAP transporter large permease family.</text>
</comment>
<dbReference type="GO" id="GO:0005886">
    <property type="term" value="C:plasma membrane"/>
    <property type="evidence" value="ECO:0007669"/>
    <property type="project" value="UniProtKB-SubCell"/>
</dbReference>
<keyword evidence="4 7" id="KW-0812">Transmembrane</keyword>
<keyword evidence="6 7" id="KW-0472">Membrane</keyword>
<dbReference type="InterPro" id="IPR010656">
    <property type="entry name" value="DctM"/>
</dbReference>
<feature type="transmembrane region" description="Helical" evidence="7">
    <location>
        <begin position="222"/>
        <end position="240"/>
    </location>
</feature>
<evidence type="ECO:0000313" key="10">
    <source>
        <dbReference type="Proteomes" id="UP000046176"/>
    </source>
</evidence>
<dbReference type="GO" id="GO:0022857">
    <property type="term" value="F:transmembrane transporter activity"/>
    <property type="evidence" value="ECO:0007669"/>
    <property type="project" value="UniProtKB-UniRule"/>
</dbReference>
<keyword evidence="7" id="KW-0813">Transport</keyword>
<evidence type="ECO:0000256" key="5">
    <source>
        <dbReference type="ARBA" id="ARBA00022989"/>
    </source>
</evidence>
<dbReference type="OrthoDB" id="9783448at2"/>
<feature type="transmembrane region" description="Helical" evidence="7">
    <location>
        <begin position="338"/>
        <end position="355"/>
    </location>
</feature>
<dbReference type="PANTHER" id="PTHR33362">
    <property type="entry name" value="SIALIC ACID TRAP TRANSPORTER PERMEASE PROTEIN SIAT-RELATED"/>
    <property type="match status" value="1"/>
</dbReference>
<feature type="transmembrane region" description="Helical" evidence="7">
    <location>
        <begin position="100"/>
        <end position="125"/>
    </location>
</feature>
<dbReference type="AlphaFoldDB" id="A0A0T7FNQ6"/>
<comment type="function">
    <text evidence="7">Part of the tripartite ATP-independent periplasmic (TRAP) transport system.</text>
</comment>
<feature type="transmembrane region" description="Helical" evidence="7">
    <location>
        <begin position="12"/>
        <end position="40"/>
    </location>
</feature>
<feature type="transmembrane region" description="Helical" evidence="7">
    <location>
        <begin position="309"/>
        <end position="331"/>
    </location>
</feature>
<feature type="transmembrane region" description="Helical" evidence="7">
    <location>
        <begin position="246"/>
        <end position="264"/>
    </location>
</feature>
<dbReference type="NCBIfam" id="TIGR00786">
    <property type="entry name" value="dctM"/>
    <property type="match status" value="1"/>
</dbReference>
<keyword evidence="2" id="KW-1003">Cell membrane</keyword>
<feature type="transmembrane region" description="Helical" evidence="7">
    <location>
        <begin position="146"/>
        <end position="169"/>
    </location>
</feature>
<accession>A0A0T7FNQ6</accession>
<feature type="transmembrane region" description="Helical" evidence="7">
    <location>
        <begin position="276"/>
        <end position="297"/>
    </location>
</feature>
<organism evidence="9 10">
    <name type="scientific">Neorhizobium galegae bv. officinalis</name>
    <dbReference type="NCBI Taxonomy" id="323656"/>
    <lineage>
        <taxon>Bacteria</taxon>
        <taxon>Pseudomonadati</taxon>
        <taxon>Pseudomonadota</taxon>
        <taxon>Alphaproteobacteria</taxon>
        <taxon>Hyphomicrobiales</taxon>
        <taxon>Rhizobiaceae</taxon>
        <taxon>Rhizobium/Agrobacterium group</taxon>
        <taxon>Neorhizobium</taxon>
    </lineage>
</organism>
<comment type="subunit">
    <text evidence="7">The complex comprises the extracytoplasmic solute receptor protein and the two transmembrane proteins.</text>
</comment>
<reference evidence="9 10" key="1">
    <citation type="submission" date="2014-08" db="EMBL/GenBank/DDBJ databases">
        <authorList>
            <person name="Chen Y.-H."/>
        </authorList>
    </citation>
    <scope>NUCLEOTIDE SEQUENCE [LARGE SCALE GENOMIC DNA]</scope>
</reference>
<gene>
    <name evidence="9" type="ORF">NGAL_HAMBI1145_34350</name>
</gene>
<dbReference type="EMBL" id="CCRH01000009">
    <property type="protein sequence ID" value="CDZ36623.1"/>
    <property type="molecule type" value="Genomic_DNA"/>
</dbReference>
<dbReference type="RefSeq" id="WP_046667521.1">
    <property type="nucleotide sequence ID" value="NZ_CCRH01000009.1"/>
</dbReference>
<sequence>MNTADLVAIGGFVAMFVLMGLRVPLGVSMGLVGIFGFAAMRGMSPALNLLTTSPIRVITDFNLTLVPFFILMGAFATNSGMSRELFRTGNAWLGQFRGGLALSTIGACAGFAAICGSSIATAATMTRIALPEMRKAKYADATSTGVIAAGGTLGILIPPSVIMVVYAFLTETDVAQLLMAGIVPGIMATFMYMATVLIAHGKRLPPGKPFELREALASLRDVWAVMLLFISVIGVIYLGIATATEAAAVGALMTMVIGLLRGRLNYRSIMTSLVESLRTSVSLFSVLIGAILFGYFLAITQSPQKLTALLVGMDLGPYGTLTLILVIFLIAGALMDEMAMIILLVPIVFPVISHLGFDPVWFGIIIVVACQLGMIMPPVGINVFVINSIAKDVKITTIYGGVMPFILNDIIRLFLLVAFPVISLWLPQTMR</sequence>
<feature type="transmembrane region" description="Helical" evidence="7">
    <location>
        <begin position="398"/>
        <end position="426"/>
    </location>
</feature>
<comment type="subcellular location">
    <subcellularLocation>
        <location evidence="1 7">Cell inner membrane</location>
        <topology evidence="1 7">Multi-pass membrane protein</topology>
    </subcellularLocation>
</comment>
<evidence type="ECO:0000256" key="3">
    <source>
        <dbReference type="ARBA" id="ARBA00022519"/>
    </source>
</evidence>
<dbReference type="InterPro" id="IPR004681">
    <property type="entry name" value="TRAP_DctM"/>
</dbReference>
<evidence type="ECO:0000256" key="7">
    <source>
        <dbReference type="RuleBase" id="RU369079"/>
    </source>
</evidence>
<feature type="transmembrane region" description="Helical" evidence="7">
    <location>
        <begin position="361"/>
        <end position="386"/>
    </location>
</feature>
<evidence type="ECO:0000313" key="9">
    <source>
        <dbReference type="EMBL" id="CDZ36623.1"/>
    </source>
</evidence>
<feature type="transmembrane region" description="Helical" evidence="7">
    <location>
        <begin position="175"/>
        <end position="201"/>
    </location>
</feature>
<dbReference type="Pfam" id="PF06808">
    <property type="entry name" value="DctM"/>
    <property type="match status" value="1"/>
</dbReference>
<keyword evidence="5 7" id="KW-1133">Transmembrane helix</keyword>